<protein>
    <submittedName>
        <fullName evidence="8">Acyl-CoA dehydrogenase</fullName>
    </submittedName>
</protein>
<evidence type="ECO:0000313" key="8">
    <source>
        <dbReference type="EMBL" id="AWY39113.1"/>
    </source>
</evidence>
<dbReference type="PANTHER" id="PTHR48083:SF2">
    <property type="entry name" value="MEDIUM-CHAIN SPECIFIC ACYL-COA DEHYDROGENASE, MITOCHONDRIAL"/>
    <property type="match status" value="1"/>
</dbReference>
<dbReference type="Gene3D" id="1.10.540.10">
    <property type="entry name" value="Acyl-CoA dehydrogenase/oxidase, N-terminal domain"/>
    <property type="match status" value="1"/>
</dbReference>
<evidence type="ECO:0000256" key="4">
    <source>
        <dbReference type="ARBA" id="ARBA00022827"/>
    </source>
</evidence>
<accession>A0A2Z4RD82</accession>
<dbReference type="Pfam" id="PF02771">
    <property type="entry name" value="Acyl-CoA_dh_N"/>
    <property type="match status" value="1"/>
</dbReference>
<dbReference type="Proteomes" id="UP000250299">
    <property type="component" value="Chromosome"/>
</dbReference>
<name>A0A2Z4RD82_PSEPU</name>
<comment type="similarity">
    <text evidence="2">Belongs to the acyl-CoA dehydrogenase family.</text>
</comment>
<evidence type="ECO:0000313" key="9">
    <source>
        <dbReference type="Proteomes" id="UP000250299"/>
    </source>
</evidence>
<feature type="domain" description="Acyl-CoA dehydrogenase/oxidase N-terminal" evidence="7">
    <location>
        <begin position="25"/>
        <end position="140"/>
    </location>
</feature>
<evidence type="ECO:0000259" key="7">
    <source>
        <dbReference type="Pfam" id="PF02771"/>
    </source>
</evidence>
<dbReference type="GO" id="GO:0033539">
    <property type="term" value="P:fatty acid beta-oxidation using acyl-CoA dehydrogenase"/>
    <property type="evidence" value="ECO:0007669"/>
    <property type="project" value="TreeGrafter"/>
</dbReference>
<dbReference type="EMBL" id="CP029693">
    <property type="protein sequence ID" value="AWY39113.1"/>
    <property type="molecule type" value="Genomic_DNA"/>
</dbReference>
<dbReference type="InterPro" id="IPR009100">
    <property type="entry name" value="AcylCoA_DH/oxidase_NM_dom_sf"/>
</dbReference>
<evidence type="ECO:0000259" key="6">
    <source>
        <dbReference type="Pfam" id="PF00441"/>
    </source>
</evidence>
<keyword evidence="5" id="KW-0560">Oxidoreductase</keyword>
<evidence type="ECO:0000256" key="5">
    <source>
        <dbReference type="ARBA" id="ARBA00023002"/>
    </source>
</evidence>
<sequence length="406" mass="44051">MPDSYVPMDSRPLAGNQTMKMQKATDAQRQAVESFRTFLALEVTPVIRKFRGRSIPAERMREITQGVAEFGLPGASIAPAFGGMGFSVITEAMLLEELCVVSCEVAHCVIGNMLVASVLADLPVAQQKLRDQYLPDLLAGRSFAGFYLPQTDAQAEGGVNAWQTADGWVINGAHEQVCNGLYCDFLIAQVRTERGALCHVLVEREQHGYTSRILDRPTLNGMFSARVSFSNVRLPVSQVIWEEQNRLERQTRLLEQVDVCAALLSIGLTRAVQEACIAAAQLPDSPGCSCASQPLAALRIAEMATRLEAARLMCLRAYSLIDDGTPCQLQASMARWLASETALKACQNALQLPGGKELSAALDLERLVRESIVLPSPNGLTDAQKFSIANALMGISIQPTFNVVAP</sequence>
<dbReference type="GO" id="GO:0050660">
    <property type="term" value="F:flavin adenine dinucleotide binding"/>
    <property type="evidence" value="ECO:0007669"/>
    <property type="project" value="InterPro"/>
</dbReference>
<dbReference type="GO" id="GO:0003995">
    <property type="term" value="F:acyl-CoA dehydrogenase activity"/>
    <property type="evidence" value="ECO:0007669"/>
    <property type="project" value="TreeGrafter"/>
</dbReference>
<evidence type="ECO:0000256" key="3">
    <source>
        <dbReference type="ARBA" id="ARBA00022630"/>
    </source>
</evidence>
<dbReference type="InterPro" id="IPR037069">
    <property type="entry name" value="AcylCoA_DH/ox_N_sf"/>
</dbReference>
<dbReference type="AlphaFoldDB" id="A0A2Z4RD82"/>
<gene>
    <name evidence="8" type="ORF">DKY63_04005</name>
</gene>
<dbReference type="InterPro" id="IPR050741">
    <property type="entry name" value="Acyl-CoA_dehydrogenase"/>
</dbReference>
<feature type="domain" description="Acyl-CoA dehydrogenase/oxidase C-terminal" evidence="6">
    <location>
        <begin position="259"/>
        <end position="392"/>
    </location>
</feature>
<organism evidence="8 9">
    <name type="scientific">Pseudomonas putida</name>
    <name type="common">Arthrobacter siderocapsulatus</name>
    <dbReference type="NCBI Taxonomy" id="303"/>
    <lineage>
        <taxon>Bacteria</taxon>
        <taxon>Pseudomonadati</taxon>
        <taxon>Pseudomonadota</taxon>
        <taxon>Gammaproteobacteria</taxon>
        <taxon>Pseudomonadales</taxon>
        <taxon>Pseudomonadaceae</taxon>
        <taxon>Pseudomonas</taxon>
    </lineage>
</organism>
<dbReference type="Gene3D" id="1.20.140.10">
    <property type="entry name" value="Butyryl-CoA Dehydrogenase, subunit A, domain 3"/>
    <property type="match status" value="1"/>
</dbReference>
<keyword evidence="3" id="KW-0285">Flavoprotein</keyword>
<dbReference type="InterPro" id="IPR013786">
    <property type="entry name" value="AcylCoA_DH/ox_N"/>
</dbReference>
<evidence type="ECO:0000256" key="2">
    <source>
        <dbReference type="ARBA" id="ARBA00009347"/>
    </source>
</evidence>
<dbReference type="GO" id="GO:0005737">
    <property type="term" value="C:cytoplasm"/>
    <property type="evidence" value="ECO:0007669"/>
    <property type="project" value="TreeGrafter"/>
</dbReference>
<comment type="cofactor">
    <cofactor evidence="1">
        <name>FAD</name>
        <dbReference type="ChEBI" id="CHEBI:57692"/>
    </cofactor>
</comment>
<reference evidence="8 9" key="1">
    <citation type="submission" date="2018-05" db="EMBL/GenBank/DDBJ databases">
        <title>Whole genome sequence of Pseudomonas putida JBC17.</title>
        <authorList>
            <person name="Lee Y.H."/>
            <person name="David K."/>
        </authorList>
    </citation>
    <scope>NUCLEOTIDE SEQUENCE [LARGE SCALE GENOMIC DNA]</scope>
    <source>
        <strain evidence="8 9">JBC17</strain>
    </source>
</reference>
<dbReference type="OrthoDB" id="5296889at2"/>
<dbReference type="Gene3D" id="2.40.110.10">
    <property type="entry name" value="Butyryl-CoA Dehydrogenase, subunit A, domain 2"/>
    <property type="match status" value="1"/>
</dbReference>
<dbReference type="Pfam" id="PF00441">
    <property type="entry name" value="Acyl-CoA_dh_1"/>
    <property type="match status" value="1"/>
</dbReference>
<dbReference type="SUPFAM" id="SSF56645">
    <property type="entry name" value="Acyl-CoA dehydrogenase NM domain-like"/>
    <property type="match status" value="1"/>
</dbReference>
<dbReference type="InterPro" id="IPR036250">
    <property type="entry name" value="AcylCo_DH-like_C"/>
</dbReference>
<dbReference type="PANTHER" id="PTHR48083">
    <property type="entry name" value="MEDIUM-CHAIN SPECIFIC ACYL-COA DEHYDROGENASE, MITOCHONDRIAL-RELATED"/>
    <property type="match status" value="1"/>
</dbReference>
<keyword evidence="4" id="KW-0274">FAD</keyword>
<dbReference type="InterPro" id="IPR046373">
    <property type="entry name" value="Acyl-CoA_Oxase/DH_mid-dom_sf"/>
</dbReference>
<evidence type="ECO:0000256" key="1">
    <source>
        <dbReference type="ARBA" id="ARBA00001974"/>
    </source>
</evidence>
<dbReference type="InterPro" id="IPR009075">
    <property type="entry name" value="AcylCo_DH/oxidase_C"/>
</dbReference>
<proteinExistence type="inferred from homology"/>
<dbReference type="SUPFAM" id="SSF47203">
    <property type="entry name" value="Acyl-CoA dehydrogenase C-terminal domain-like"/>
    <property type="match status" value="1"/>
</dbReference>